<proteinExistence type="predicted"/>
<evidence type="ECO:0000259" key="2">
    <source>
        <dbReference type="SMART" id="SM01204"/>
    </source>
</evidence>
<protein>
    <recommendedName>
        <fullName evidence="4">FIST N domain protein</fullName>
    </recommendedName>
</protein>
<accession>A0AA96Y7K6</accession>
<gene>
    <name evidence="3" type="ORF">HNI00_13925</name>
</gene>
<reference evidence="3" key="1">
    <citation type="submission" date="2020-05" db="EMBL/GenBank/DDBJ databases">
        <authorList>
            <person name="Zhu T."/>
            <person name="Keshari N."/>
            <person name="Lu X."/>
        </authorList>
    </citation>
    <scope>NUCLEOTIDE SEQUENCE</scope>
    <source>
        <strain evidence="3">NK1-22</strain>
    </source>
</reference>
<dbReference type="Pfam" id="PF10442">
    <property type="entry name" value="FIST_C"/>
    <property type="match status" value="1"/>
</dbReference>
<dbReference type="AlphaFoldDB" id="A0AA96Y7K6"/>
<dbReference type="EMBL" id="CP053540">
    <property type="protein sequence ID" value="WOB45796.1"/>
    <property type="molecule type" value="Genomic_DNA"/>
</dbReference>
<dbReference type="InterPro" id="IPR013702">
    <property type="entry name" value="FIST_domain_N"/>
</dbReference>
<dbReference type="SMART" id="SM00897">
    <property type="entry name" value="FIST"/>
    <property type="match status" value="1"/>
</dbReference>
<organism evidence="3">
    <name type="scientific">Thermoleptolyngbya oregonensis NK1-22</name>
    <dbReference type="NCBI Taxonomy" id="2547457"/>
    <lineage>
        <taxon>Bacteria</taxon>
        <taxon>Bacillati</taxon>
        <taxon>Cyanobacteriota</taxon>
        <taxon>Cyanophyceae</taxon>
        <taxon>Oculatellales</taxon>
        <taxon>Oculatellaceae</taxon>
        <taxon>Thermoleptolyngbya</taxon>
    </lineage>
</organism>
<feature type="domain" description="FIST C-domain" evidence="2">
    <location>
        <begin position="232"/>
        <end position="366"/>
    </location>
</feature>
<sequence>MLTVAIGHSDDPDAYAAAKDVIEQCQTKLQGRSPQVGILFAALDFDHSLILETLSASFPEMVVVGCTTDGELSSELAFQQDSVVLMAIASDTLAIGAGVGYDLSQDPEAAIQRAIAQARSGLDLSPDAVPSLCLTFPESLTYDSPLVVAHLQKALGDSVPLFGGFAGDQSQFQKTYQFYGSEVLTDAIPILLFFGDLKLGHGVAHGWTPTGERGTITRADGHLLQEIDHRPALEFYQRYMNDLLPSTEFPLAVWEEGADGYYLRASIGFDSETGSIQAIPLWPQNAQVQIARSSRDEIIEGARTSMQAALASYPGQRIEAVLLFSCCVRHTLLGLRTQQEYKLVQEALPQMPATAGFYTYGEIAPLTPSATSRAHHSTFVTLLLGTA</sequence>
<dbReference type="PANTHER" id="PTHR40252:SF2">
    <property type="entry name" value="BLR0328 PROTEIN"/>
    <property type="match status" value="1"/>
</dbReference>
<dbReference type="PANTHER" id="PTHR40252">
    <property type="entry name" value="BLR0328 PROTEIN"/>
    <property type="match status" value="1"/>
</dbReference>
<dbReference type="SMART" id="SM01204">
    <property type="entry name" value="FIST_C"/>
    <property type="match status" value="1"/>
</dbReference>
<dbReference type="KEGG" id="tog:HNI00_13925"/>
<dbReference type="Pfam" id="PF08495">
    <property type="entry name" value="FIST"/>
    <property type="match status" value="1"/>
</dbReference>
<name>A0AA96Y7K6_9CYAN</name>
<feature type="domain" description="FIST" evidence="1">
    <location>
        <begin position="33"/>
        <end position="231"/>
    </location>
</feature>
<evidence type="ECO:0008006" key="4">
    <source>
        <dbReference type="Google" id="ProtNLM"/>
    </source>
</evidence>
<evidence type="ECO:0000313" key="3">
    <source>
        <dbReference type="EMBL" id="WOB45796.1"/>
    </source>
</evidence>
<dbReference type="InterPro" id="IPR019494">
    <property type="entry name" value="FIST_C"/>
</dbReference>
<evidence type="ECO:0000259" key="1">
    <source>
        <dbReference type="SMART" id="SM00897"/>
    </source>
</evidence>